<evidence type="ECO:0000313" key="3">
    <source>
        <dbReference type="Proteomes" id="UP000299102"/>
    </source>
</evidence>
<dbReference type="AlphaFoldDB" id="A0A4C1WYD0"/>
<dbReference type="EMBL" id="BGZK01000675">
    <property type="protein sequence ID" value="GBP55682.1"/>
    <property type="molecule type" value="Genomic_DNA"/>
</dbReference>
<dbReference type="Proteomes" id="UP000299102">
    <property type="component" value="Unassembled WGS sequence"/>
</dbReference>
<feature type="compositionally biased region" description="Basic and acidic residues" evidence="1">
    <location>
        <begin position="101"/>
        <end position="112"/>
    </location>
</feature>
<proteinExistence type="predicted"/>
<protein>
    <submittedName>
        <fullName evidence="2">Uncharacterized protein</fullName>
    </submittedName>
</protein>
<gene>
    <name evidence="2" type="ORF">EVAR_18973_1</name>
</gene>
<feature type="region of interest" description="Disordered" evidence="1">
    <location>
        <begin position="70"/>
        <end position="112"/>
    </location>
</feature>
<keyword evidence="3" id="KW-1185">Reference proteome</keyword>
<accession>A0A4C1WYD0</accession>
<name>A0A4C1WYD0_EUMVA</name>
<sequence length="146" mass="16436">MSSVRAEPRGACCAQFSDRTCRFEPKIALYKGYIRSRITYAAPACYALCSVAQKKRIQAQQNIALRMIVGTGRPRPPMNSSGTSHRCTRGRRVADLSPETSSKRLLPERKEQTPVRAGLHKLDFRKVTIITRIRRGHIPDEKTPGQ</sequence>
<evidence type="ECO:0000256" key="1">
    <source>
        <dbReference type="SAM" id="MobiDB-lite"/>
    </source>
</evidence>
<comment type="caution">
    <text evidence="2">The sequence shown here is derived from an EMBL/GenBank/DDBJ whole genome shotgun (WGS) entry which is preliminary data.</text>
</comment>
<reference evidence="2 3" key="1">
    <citation type="journal article" date="2019" name="Commun. Biol.">
        <title>The bagworm genome reveals a unique fibroin gene that provides high tensile strength.</title>
        <authorList>
            <person name="Kono N."/>
            <person name="Nakamura H."/>
            <person name="Ohtoshi R."/>
            <person name="Tomita M."/>
            <person name="Numata K."/>
            <person name="Arakawa K."/>
        </authorList>
    </citation>
    <scope>NUCLEOTIDE SEQUENCE [LARGE SCALE GENOMIC DNA]</scope>
</reference>
<dbReference type="OrthoDB" id="412981at2759"/>
<organism evidence="2 3">
    <name type="scientific">Eumeta variegata</name>
    <name type="common">Bagworm moth</name>
    <name type="synonym">Eumeta japonica</name>
    <dbReference type="NCBI Taxonomy" id="151549"/>
    <lineage>
        <taxon>Eukaryota</taxon>
        <taxon>Metazoa</taxon>
        <taxon>Ecdysozoa</taxon>
        <taxon>Arthropoda</taxon>
        <taxon>Hexapoda</taxon>
        <taxon>Insecta</taxon>
        <taxon>Pterygota</taxon>
        <taxon>Neoptera</taxon>
        <taxon>Endopterygota</taxon>
        <taxon>Lepidoptera</taxon>
        <taxon>Glossata</taxon>
        <taxon>Ditrysia</taxon>
        <taxon>Tineoidea</taxon>
        <taxon>Psychidae</taxon>
        <taxon>Oiketicinae</taxon>
        <taxon>Eumeta</taxon>
    </lineage>
</organism>
<evidence type="ECO:0000313" key="2">
    <source>
        <dbReference type="EMBL" id="GBP55682.1"/>
    </source>
</evidence>